<evidence type="ECO:0000313" key="2">
    <source>
        <dbReference type="Proteomes" id="UP000005938"/>
    </source>
</evidence>
<proteinExistence type="predicted"/>
<dbReference type="STRING" id="946077.W5A_04713"/>
<evidence type="ECO:0008006" key="3">
    <source>
        <dbReference type="Google" id="ProtNLM"/>
    </source>
</evidence>
<dbReference type="AlphaFoldDB" id="I0WGH1"/>
<evidence type="ECO:0000313" key="1">
    <source>
        <dbReference type="EMBL" id="EID75487.1"/>
    </source>
</evidence>
<dbReference type="Pfam" id="PF18976">
    <property type="entry name" value="DUF5712"/>
    <property type="match status" value="1"/>
</dbReference>
<dbReference type="Proteomes" id="UP000005938">
    <property type="component" value="Unassembled WGS sequence"/>
</dbReference>
<sequence length="335" mass="38851">MGVKYQKSAANFVAYLEKENNETALASCEHFFSQYEDSVSSNEVSTRIDANTSNLHKNHPKFYTITINPSQKELAHLTKHSSNLKDYVRELMKHYAASFNREIYGRKVTVDDLVYFAKIEHKRTFKRTDKAVLENRPIVAEIKQLKQEIKKIESGELTGNIARYRLKIKELEESIPYRQNGQIIVQGMEKEGIQTHVHIIMSRKDATNKHSISPGSKQIASEVFLNGKLIKVGFHRDGFVAKAELCFDTMFQYRRNYAEHYQARKTFIKDPHLYFSNIYKLSVQEKRKAFEIIRPLREKRIIPAISITKAQLALKVFKRLKKGLNHAIQSASIEL</sequence>
<name>I0WGH1_9FLAO</name>
<dbReference type="InterPro" id="IPR043766">
    <property type="entry name" value="BfmA-like"/>
</dbReference>
<organism evidence="1 2">
    <name type="scientific">Imtechella halotolerans K1</name>
    <dbReference type="NCBI Taxonomy" id="946077"/>
    <lineage>
        <taxon>Bacteria</taxon>
        <taxon>Pseudomonadati</taxon>
        <taxon>Bacteroidota</taxon>
        <taxon>Flavobacteriia</taxon>
        <taxon>Flavobacteriales</taxon>
        <taxon>Flavobacteriaceae</taxon>
        <taxon>Imtechella</taxon>
    </lineage>
</organism>
<gene>
    <name evidence="1" type="ORF">W5A_04713</name>
</gene>
<dbReference type="InterPro" id="IPR048098">
    <property type="entry name" value="MobB"/>
</dbReference>
<keyword evidence="2" id="KW-1185">Reference proteome</keyword>
<dbReference type="NCBIfam" id="NF041495">
    <property type="entry name" value="MobB_relaxase"/>
    <property type="match status" value="1"/>
</dbReference>
<dbReference type="EMBL" id="AJJU01000004">
    <property type="protein sequence ID" value="EID75487.1"/>
    <property type="molecule type" value="Genomic_DNA"/>
</dbReference>
<accession>I0WGH1</accession>
<reference evidence="1 2" key="1">
    <citation type="journal article" date="2012" name="J. Bacteriol.">
        <title>Genome Sequence of the Halotolerant Bacterium Imtechella halotolerans K1T.</title>
        <authorList>
            <person name="Kumar S."/>
            <person name="Vikram S."/>
            <person name="Subramanian S."/>
            <person name="Raghava G.P."/>
            <person name="Pinnaka A.K."/>
        </authorList>
    </citation>
    <scope>NUCLEOTIDE SEQUENCE [LARGE SCALE GENOMIC DNA]</scope>
    <source>
        <strain evidence="1 2">K1</strain>
    </source>
</reference>
<dbReference type="eggNOG" id="ENOG502Z7U6">
    <property type="taxonomic scope" value="Bacteria"/>
</dbReference>
<comment type="caution">
    <text evidence="1">The sequence shown here is derived from an EMBL/GenBank/DDBJ whole genome shotgun (WGS) entry which is preliminary data.</text>
</comment>
<protein>
    <recommendedName>
        <fullName evidence="3">Mobilization protein B</fullName>
    </recommendedName>
</protein>